<dbReference type="InterPro" id="IPR010131">
    <property type="entry name" value="MdtP/NodT-like"/>
</dbReference>
<comment type="subcellular location">
    <subcellularLocation>
        <location evidence="9">Cell membrane</location>
        <topology evidence="9">Lipid-anchor</topology>
    </subcellularLocation>
    <subcellularLocation>
        <location evidence="1">Membrane</location>
    </subcellularLocation>
</comment>
<dbReference type="PANTHER" id="PTHR30203">
    <property type="entry name" value="OUTER MEMBRANE CATION EFFLUX PROTEIN"/>
    <property type="match status" value="1"/>
</dbReference>
<dbReference type="RefSeq" id="WP_320424132.1">
    <property type="nucleotide sequence ID" value="NZ_JAXCLA010000005.1"/>
</dbReference>
<accession>A0ABU5DKL8</accession>
<dbReference type="InterPro" id="IPR003423">
    <property type="entry name" value="OMP_efflux"/>
</dbReference>
<gene>
    <name evidence="10" type="ORF">SNE35_17080</name>
</gene>
<organism evidence="10 11">
    <name type="scientific">Roseateles agri</name>
    <dbReference type="NCBI Taxonomy" id="3098619"/>
    <lineage>
        <taxon>Bacteria</taxon>
        <taxon>Pseudomonadati</taxon>
        <taxon>Pseudomonadota</taxon>
        <taxon>Betaproteobacteria</taxon>
        <taxon>Burkholderiales</taxon>
        <taxon>Sphaerotilaceae</taxon>
        <taxon>Roseateles</taxon>
    </lineage>
</organism>
<evidence type="ECO:0000256" key="9">
    <source>
        <dbReference type="RuleBase" id="RU362097"/>
    </source>
</evidence>
<dbReference type="PANTHER" id="PTHR30203:SF20">
    <property type="entry name" value="MULTIDRUG RESISTANCE OUTER MEMBRANE PROTEIN MDTP-RELATED"/>
    <property type="match status" value="1"/>
</dbReference>
<dbReference type="EMBL" id="JAXCLA010000005">
    <property type="protein sequence ID" value="MDY0746235.1"/>
    <property type="molecule type" value="Genomic_DNA"/>
</dbReference>
<dbReference type="PROSITE" id="PS51257">
    <property type="entry name" value="PROKAR_LIPOPROTEIN"/>
    <property type="match status" value="1"/>
</dbReference>
<dbReference type="NCBIfam" id="TIGR01845">
    <property type="entry name" value="outer_NodT"/>
    <property type="match status" value="1"/>
</dbReference>
<comment type="similarity">
    <text evidence="2 9">Belongs to the outer membrane factor (OMF) (TC 1.B.17) family.</text>
</comment>
<dbReference type="SUPFAM" id="SSF56954">
    <property type="entry name" value="Outer membrane efflux proteins (OEP)"/>
    <property type="match status" value="1"/>
</dbReference>
<dbReference type="Proteomes" id="UP001285263">
    <property type="component" value="Unassembled WGS sequence"/>
</dbReference>
<reference evidence="10 11" key="1">
    <citation type="submission" date="2023-11" db="EMBL/GenBank/DDBJ databases">
        <title>Paucibacter sp. nov., isolated from fresh soil in Korea.</title>
        <authorList>
            <person name="Le N.T.T."/>
        </authorList>
    </citation>
    <scope>NUCLEOTIDE SEQUENCE [LARGE SCALE GENOMIC DNA]</scope>
    <source>
        <strain evidence="10 11">R3-3</strain>
    </source>
</reference>
<keyword evidence="5 9" id="KW-0732">Signal</keyword>
<dbReference type="Gene3D" id="1.20.1600.10">
    <property type="entry name" value="Outer membrane efflux proteins (OEP)"/>
    <property type="match status" value="1"/>
</dbReference>
<dbReference type="Pfam" id="PF02321">
    <property type="entry name" value="OEP"/>
    <property type="match status" value="2"/>
</dbReference>
<evidence type="ECO:0000313" key="11">
    <source>
        <dbReference type="Proteomes" id="UP001285263"/>
    </source>
</evidence>
<feature type="chain" id="PRO_5044981362" evidence="9">
    <location>
        <begin position="28"/>
        <end position="477"/>
    </location>
</feature>
<evidence type="ECO:0000256" key="7">
    <source>
        <dbReference type="ARBA" id="ARBA00023139"/>
    </source>
</evidence>
<evidence type="ECO:0000256" key="4">
    <source>
        <dbReference type="ARBA" id="ARBA00022692"/>
    </source>
</evidence>
<keyword evidence="4 9" id="KW-0812">Transmembrane</keyword>
<keyword evidence="8 9" id="KW-0449">Lipoprotein</keyword>
<keyword evidence="7 9" id="KW-0564">Palmitate</keyword>
<feature type="signal peptide" evidence="9">
    <location>
        <begin position="1"/>
        <end position="27"/>
    </location>
</feature>
<evidence type="ECO:0000256" key="8">
    <source>
        <dbReference type="ARBA" id="ARBA00023288"/>
    </source>
</evidence>
<keyword evidence="6 9" id="KW-0472">Membrane</keyword>
<keyword evidence="11" id="KW-1185">Reference proteome</keyword>
<protein>
    <submittedName>
        <fullName evidence="10">Efflux transporter outer membrane subunit</fullName>
    </submittedName>
</protein>
<evidence type="ECO:0000256" key="6">
    <source>
        <dbReference type="ARBA" id="ARBA00023136"/>
    </source>
</evidence>
<comment type="caution">
    <text evidence="10">The sequence shown here is derived from an EMBL/GenBank/DDBJ whole genome shotgun (WGS) entry which is preliminary data.</text>
</comment>
<evidence type="ECO:0000256" key="5">
    <source>
        <dbReference type="ARBA" id="ARBA00022729"/>
    </source>
</evidence>
<evidence type="ECO:0000256" key="2">
    <source>
        <dbReference type="ARBA" id="ARBA00007613"/>
    </source>
</evidence>
<sequence>MRRSLPTLSTIALAALLSACAIVPKMAPPAKPLTAEQAGLQADARSAELKSDWWTEFKDPQLDALITRALGESPNLAAARARVAKAGAGAEAAGAADKPTFSAESDVTRERLSANGIYPAPLGGNWWTLANAQVGVSYDWDFFGKNKAELAAALGSTQAAEADVAAARLMLSTQVTRAYLSLARVLAQQELIDRQVAEREQTLVLVRERVAAGLDNRIELRGAEQPLPDLRRQRVALDEQAALLRHQLAALSTQPAGALAGLAPKLPAPLALSAADDRLGLDLLGRRPDVVAARWRVEAATQKVGSARAQYYPNVNLMAFAGLNSLGLDNLMHGSSRQFGIGPSIHLPLFENGMLDAQLHGAAADTDAAVAAYNAALLEAVRDASDQLSTLSSVQGQQREQQELLANAESTLGIAESRYSAGLINRLTVLNARFVVLQQQRQALDLRGLQLDSQVNLMRALGGGWTETKVEAKADTQ</sequence>
<name>A0ABU5DKL8_9BURK</name>
<evidence type="ECO:0000256" key="3">
    <source>
        <dbReference type="ARBA" id="ARBA00022452"/>
    </source>
</evidence>
<proteinExistence type="inferred from homology"/>
<keyword evidence="3 9" id="KW-1134">Transmembrane beta strand</keyword>
<evidence type="ECO:0000256" key="1">
    <source>
        <dbReference type="ARBA" id="ARBA00004370"/>
    </source>
</evidence>
<dbReference type="Gene3D" id="2.20.200.10">
    <property type="entry name" value="Outer membrane efflux proteins (OEP)"/>
    <property type="match status" value="1"/>
</dbReference>
<evidence type="ECO:0000313" key="10">
    <source>
        <dbReference type="EMBL" id="MDY0746235.1"/>
    </source>
</evidence>